<sequence>MSPPLSARRWIVTALTLTLALTSAAASAIATAAPGGNHGTAGLSADPSVRDRYTPADCNQRTAPRTAQCYAMVLTGTDHSLRAAAADGPPATALGPADIRDAYKLPDAGQGQTVAIVDALGNSHAEEDLAVFRAHYGLPACTTANGCFRKVDQRGGTAYPPDDPGWGLETALDLDAVSAACPNCHILLVEGDSASVDDLAAAVDTAVRMGAGFVSNSYGVPGEFGEELQIDEHYTHPGTVITASTGDTGYVVNYPASSPAVVAVGGTSLTRDDSVRGWHEAAWGSPAGGPGAGSGCSIYEPKPAYQNGVNTGCDQRAIADISAVADPATGLGVFDTTNGGWLQVGGTSLSAPLTAAMYALAGRPAADSDPVTFPYHDPQQSAHLFDVTDGVVADCGTQLCQAGPGWDGPTGLGSPNGVGALSGGPHGRIAGRVTDGDGKPLPGATVKADPGAYATTTADDGTYAIDGALVGSYTLTFDKYGYGTVSGQKVTVAEGQTVTADAQLRPVDSSMLAGTVVDGSGHGWPVYARITIDGYPGGAVYTDPFTGAYTVRLVNDRDYTVHVTAVYPGYTADAAPVHLGGADLRHDVRISADLTACTAPGYRWNGYETGFANRSGWKSQGWVFDNPADRSPPPGGDDTFALASGSGDAYLTSPAVNLAGQSAPELRFDSAYYAKAVRQHATVDLSVDNGRRWTTVWRAADTNVLGAQTVALPQAAGRTQVKVRFHYEARDGWWWGVDDVFLGTHACVSAPGGLIAGVVQNSGQSGIDNATIAGPTSRALSAASDDPALPHGFYWLFANGTGTYTAGAQGYTTASGPVTAAPDKVTRKDWTLTEGAAR</sequence>
<keyword evidence="3" id="KW-0720">Serine protease</keyword>
<feature type="domain" description="Peptidase S53" evidence="5">
    <location>
        <begin position="93"/>
        <end position="427"/>
    </location>
</feature>
<proteinExistence type="predicted"/>
<dbReference type="InterPro" id="IPR036852">
    <property type="entry name" value="Peptidase_S8/S53_dom_sf"/>
</dbReference>
<evidence type="ECO:0000256" key="4">
    <source>
        <dbReference type="SAM" id="SignalP"/>
    </source>
</evidence>
<dbReference type="Gene3D" id="2.60.120.260">
    <property type="entry name" value="Galactose-binding domain-like"/>
    <property type="match status" value="1"/>
</dbReference>
<keyword evidence="4" id="KW-0732">Signal</keyword>
<keyword evidence="2" id="KW-0378">Hydrolase</keyword>
<evidence type="ECO:0000256" key="1">
    <source>
        <dbReference type="ARBA" id="ARBA00022670"/>
    </source>
</evidence>
<organism evidence="6 7">
    <name type="scientific">Hamadaea flava</name>
    <dbReference type="NCBI Taxonomy" id="1742688"/>
    <lineage>
        <taxon>Bacteria</taxon>
        <taxon>Bacillati</taxon>
        <taxon>Actinomycetota</taxon>
        <taxon>Actinomycetes</taxon>
        <taxon>Micromonosporales</taxon>
        <taxon>Micromonosporaceae</taxon>
        <taxon>Hamadaea</taxon>
    </lineage>
</organism>
<dbReference type="InterPro" id="IPR030400">
    <property type="entry name" value="Sedolisin_dom"/>
</dbReference>
<reference evidence="7" key="1">
    <citation type="journal article" date="2019" name="Int. J. Syst. Evol. Microbiol.">
        <title>The Global Catalogue of Microorganisms (GCM) 10K type strain sequencing project: providing services to taxonomists for standard genome sequencing and annotation.</title>
        <authorList>
            <consortium name="The Broad Institute Genomics Platform"/>
            <consortium name="The Broad Institute Genome Sequencing Center for Infectious Disease"/>
            <person name="Wu L."/>
            <person name="Ma J."/>
        </authorList>
    </citation>
    <scope>NUCLEOTIDE SEQUENCE [LARGE SCALE GENOMIC DNA]</scope>
    <source>
        <strain evidence="7">CGMCC 4.7289</strain>
    </source>
</reference>
<dbReference type="PANTHER" id="PTHR14218">
    <property type="entry name" value="PROTEASE S8 TRIPEPTIDYL PEPTIDASE I CLN2"/>
    <property type="match status" value="1"/>
</dbReference>
<evidence type="ECO:0000256" key="3">
    <source>
        <dbReference type="ARBA" id="ARBA00022825"/>
    </source>
</evidence>
<evidence type="ECO:0000256" key="2">
    <source>
        <dbReference type="ARBA" id="ARBA00022801"/>
    </source>
</evidence>
<dbReference type="Pfam" id="PF13620">
    <property type="entry name" value="CarboxypepD_reg"/>
    <property type="match status" value="1"/>
</dbReference>
<dbReference type="SUPFAM" id="SSF52743">
    <property type="entry name" value="Subtilisin-like"/>
    <property type="match status" value="1"/>
</dbReference>
<dbReference type="PROSITE" id="PS00138">
    <property type="entry name" value="SUBTILASE_SER"/>
    <property type="match status" value="1"/>
</dbReference>
<evidence type="ECO:0000313" key="7">
    <source>
        <dbReference type="Proteomes" id="UP001595816"/>
    </source>
</evidence>
<dbReference type="Gene3D" id="3.40.50.200">
    <property type="entry name" value="Peptidase S8/S53 domain"/>
    <property type="match status" value="1"/>
</dbReference>
<gene>
    <name evidence="6" type="ORF">ACFOZ4_36405</name>
</gene>
<keyword evidence="1" id="KW-0645">Protease</keyword>
<dbReference type="SUPFAM" id="SSF49452">
    <property type="entry name" value="Starch-binding domain-like"/>
    <property type="match status" value="1"/>
</dbReference>
<protein>
    <submittedName>
        <fullName evidence="6">Carboxypeptidase regulatory-like domain-containing protein</fullName>
    </submittedName>
</protein>
<dbReference type="RefSeq" id="WP_253751573.1">
    <property type="nucleotide sequence ID" value="NZ_JAMZDZ010000001.1"/>
</dbReference>
<accession>A0ABV8LYI0</accession>
<dbReference type="InterPro" id="IPR023828">
    <property type="entry name" value="Peptidase_S8_Ser-AS"/>
</dbReference>
<dbReference type="PANTHER" id="PTHR14218:SF15">
    <property type="entry name" value="TRIPEPTIDYL-PEPTIDASE 1"/>
    <property type="match status" value="1"/>
</dbReference>
<keyword evidence="7" id="KW-1185">Reference proteome</keyword>
<dbReference type="Gene3D" id="2.60.40.1120">
    <property type="entry name" value="Carboxypeptidase-like, regulatory domain"/>
    <property type="match status" value="1"/>
</dbReference>
<dbReference type="PROSITE" id="PS51695">
    <property type="entry name" value="SEDOLISIN"/>
    <property type="match status" value="1"/>
</dbReference>
<evidence type="ECO:0000313" key="6">
    <source>
        <dbReference type="EMBL" id="MFC4136121.1"/>
    </source>
</evidence>
<feature type="chain" id="PRO_5046713101" evidence="4">
    <location>
        <begin position="33"/>
        <end position="838"/>
    </location>
</feature>
<dbReference type="InterPro" id="IPR050819">
    <property type="entry name" value="Tripeptidyl-peptidase_I"/>
</dbReference>
<dbReference type="EMBL" id="JBHSAY010000029">
    <property type="protein sequence ID" value="MFC4136121.1"/>
    <property type="molecule type" value="Genomic_DNA"/>
</dbReference>
<feature type="signal peptide" evidence="4">
    <location>
        <begin position="1"/>
        <end position="32"/>
    </location>
</feature>
<dbReference type="CDD" id="cd04056">
    <property type="entry name" value="Peptidases_S53"/>
    <property type="match status" value="1"/>
</dbReference>
<name>A0ABV8LYI0_9ACTN</name>
<evidence type="ECO:0000259" key="5">
    <source>
        <dbReference type="PROSITE" id="PS51695"/>
    </source>
</evidence>
<dbReference type="InterPro" id="IPR013784">
    <property type="entry name" value="Carb-bd-like_fold"/>
</dbReference>
<dbReference type="Proteomes" id="UP001595816">
    <property type="component" value="Unassembled WGS sequence"/>
</dbReference>
<comment type="caution">
    <text evidence="6">The sequence shown here is derived from an EMBL/GenBank/DDBJ whole genome shotgun (WGS) entry which is preliminary data.</text>
</comment>